<dbReference type="EMBL" id="QGGH01000030">
    <property type="protein sequence ID" value="PWJ84724.1"/>
    <property type="molecule type" value="Genomic_DNA"/>
</dbReference>
<feature type="transmembrane region" description="Helical" evidence="11">
    <location>
        <begin position="56"/>
        <end position="79"/>
    </location>
</feature>
<dbReference type="InterPro" id="IPR035906">
    <property type="entry name" value="MetI-like_sf"/>
</dbReference>
<dbReference type="InterPro" id="IPR043429">
    <property type="entry name" value="ArtM/GltK/GlnP/TcyL/YhdX-like"/>
</dbReference>
<evidence type="ECO:0000256" key="1">
    <source>
        <dbReference type="ARBA" id="ARBA00004429"/>
    </source>
</evidence>
<dbReference type="CDD" id="cd06261">
    <property type="entry name" value="TM_PBP2"/>
    <property type="match status" value="1"/>
</dbReference>
<dbReference type="InterPro" id="IPR011711">
    <property type="entry name" value="GntR_C"/>
</dbReference>
<evidence type="ECO:0000259" key="12">
    <source>
        <dbReference type="Pfam" id="PF00528"/>
    </source>
</evidence>
<dbReference type="Pfam" id="PF07729">
    <property type="entry name" value="FCD"/>
    <property type="match status" value="1"/>
</dbReference>
<dbReference type="Gene3D" id="1.20.120.530">
    <property type="entry name" value="GntR ligand-binding domain-like"/>
    <property type="match status" value="1"/>
</dbReference>
<dbReference type="NCBIfam" id="TIGR01726">
    <property type="entry name" value="HEQRo_perm_3TM"/>
    <property type="match status" value="1"/>
</dbReference>
<comment type="similarity">
    <text evidence="2">Belongs to the binding-protein-dependent transport system permease family. HisMQ subfamily.</text>
</comment>
<keyword evidence="8" id="KW-0238">DNA-binding</keyword>
<dbReference type="AlphaFoldDB" id="A0A8E3B1W3"/>
<dbReference type="GO" id="GO:0003677">
    <property type="term" value="F:DNA binding"/>
    <property type="evidence" value="ECO:0007669"/>
    <property type="project" value="UniProtKB-KW"/>
</dbReference>
<dbReference type="Proteomes" id="UP000245631">
    <property type="component" value="Unassembled WGS sequence"/>
</dbReference>
<keyword evidence="7" id="KW-0805">Transcription regulation</keyword>
<evidence type="ECO:0000259" key="13">
    <source>
        <dbReference type="Pfam" id="PF07729"/>
    </source>
</evidence>
<evidence type="ECO:0000256" key="10">
    <source>
        <dbReference type="ARBA" id="ARBA00023163"/>
    </source>
</evidence>
<dbReference type="SUPFAM" id="SSF48008">
    <property type="entry name" value="GntR ligand-binding domain-like"/>
    <property type="match status" value="1"/>
</dbReference>
<evidence type="ECO:0000256" key="7">
    <source>
        <dbReference type="ARBA" id="ARBA00023015"/>
    </source>
</evidence>
<evidence type="ECO:0000256" key="11">
    <source>
        <dbReference type="SAM" id="Phobius"/>
    </source>
</evidence>
<dbReference type="InterPro" id="IPR000515">
    <property type="entry name" value="MetI-like"/>
</dbReference>
<evidence type="ECO:0000256" key="3">
    <source>
        <dbReference type="ARBA" id="ARBA00022448"/>
    </source>
</evidence>
<feature type="transmembrane region" description="Helical" evidence="11">
    <location>
        <begin position="91"/>
        <end position="112"/>
    </location>
</feature>
<dbReference type="InterPro" id="IPR008920">
    <property type="entry name" value="TF_FadR/GntR_C"/>
</dbReference>
<evidence type="ECO:0000256" key="4">
    <source>
        <dbReference type="ARBA" id="ARBA00022475"/>
    </source>
</evidence>
<comment type="caution">
    <text evidence="14">The sequence shown here is derived from an EMBL/GenBank/DDBJ whole genome shotgun (WGS) entry which is preliminary data.</text>
</comment>
<comment type="subcellular location">
    <subcellularLocation>
        <location evidence="1">Cell inner membrane</location>
        <topology evidence="1">Multi-pass membrane protein</topology>
    </subcellularLocation>
</comment>
<dbReference type="GO" id="GO:0043190">
    <property type="term" value="C:ATP-binding cassette (ABC) transporter complex"/>
    <property type="evidence" value="ECO:0007669"/>
    <property type="project" value="InterPro"/>
</dbReference>
<protein>
    <submittedName>
        <fullName evidence="14">His/Glu/Gln/Arg/opine family amino acid ABC transporter permease subunit</fullName>
    </submittedName>
</protein>
<keyword evidence="4" id="KW-1003">Cell membrane</keyword>
<evidence type="ECO:0000256" key="8">
    <source>
        <dbReference type="ARBA" id="ARBA00023125"/>
    </source>
</evidence>
<dbReference type="Gene3D" id="1.10.3720.10">
    <property type="entry name" value="MetI-like"/>
    <property type="match status" value="1"/>
</dbReference>
<evidence type="ECO:0000256" key="2">
    <source>
        <dbReference type="ARBA" id="ARBA00010072"/>
    </source>
</evidence>
<dbReference type="PANTHER" id="PTHR30614">
    <property type="entry name" value="MEMBRANE COMPONENT OF AMINO ACID ABC TRANSPORTER"/>
    <property type="match status" value="1"/>
</dbReference>
<evidence type="ECO:0000256" key="9">
    <source>
        <dbReference type="ARBA" id="ARBA00023136"/>
    </source>
</evidence>
<name>A0A8E3B1W3_RHILI</name>
<dbReference type="GO" id="GO:0006865">
    <property type="term" value="P:amino acid transport"/>
    <property type="evidence" value="ECO:0007669"/>
    <property type="project" value="TreeGrafter"/>
</dbReference>
<keyword evidence="6 11" id="KW-1133">Transmembrane helix</keyword>
<feature type="transmembrane region" description="Helical" evidence="11">
    <location>
        <begin position="20"/>
        <end position="44"/>
    </location>
</feature>
<gene>
    <name evidence="14" type="ORF">C8D77_1305</name>
</gene>
<sequence>MYALNFGPVLSNFEELMQGLWTTIYLSVSAMILGLLVSIVCAVGKTSGGRLVVAPINLYIELIRNTPFLVQIFIIYFSLPVIGFRMSPNTAALTALVVNVGAYGTVIIRAGIDSIQRGQIEAGHALGLSRGLRKVSMYTLASDGLSSEWENVHRDFHFTIVSACSSSWLIRFHELLWDQAARYRHLSSTCEFDPSSTITEHQMMVDALLKRDSIVSIDLSRRHIVECRLANDSKQPESAC</sequence>
<feature type="domain" description="GntR C-terminal" evidence="13">
    <location>
        <begin position="141"/>
        <end position="224"/>
    </location>
</feature>
<keyword evidence="9 11" id="KW-0472">Membrane</keyword>
<keyword evidence="3" id="KW-0813">Transport</keyword>
<dbReference type="GO" id="GO:0022857">
    <property type="term" value="F:transmembrane transporter activity"/>
    <property type="evidence" value="ECO:0007669"/>
    <property type="project" value="InterPro"/>
</dbReference>
<accession>A0A8E3B1W3</accession>
<dbReference type="GeneID" id="61056432"/>
<dbReference type="RefSeq" id="WP_109672728.1">
    <property type="nucleotide sequence ID" value="NZ_QGGH01000030.1"/>
</dbReference>
<reference evidence="14 15" key="1">
    <citation type="submission" date="2018-05" db="EMBL/GenBank/DDBJ databases">
        <title>Genomic Encyclopedia of Type Strains, Phase IV (KMG-IV): sequencing the most valuable type-strain genomes for metagenomic binning, comparative biology and taxonomic classification.</title>
        <authorList>
            <person name="Goeker M."/>
        </authorList>
    </citation>
    <scope>NUCLEOTIDE SEQUENCE [LARGE SCALE GENOMIC DNA]</scope>
    <source>
        <strain evidence="14 15">DSM 2626</strain>
    </source>
</reference>
<evidence type="ECO:0000313" key="14">
    <source>
        <dbReference type="EMBL" id="PWJ84724.1"/>
    </source>
</evidence>
<dbReference type="SUPFAM" id="SSF161098">
    <property type="entry name" value="MetI-like"/>
    <property type="match status" value="1"/>
</dbReference>
<dbReference type="InterPro" id="IPR010065">
    <property type="entry name" value="AA_ABC_transptr_permease_3TM"/>
</dbReference>
<proteinExistence type="inferred from homology"/>
<feature type="domain" description="ABC transmembrane type-1" evidence="12">
    <location>
        <begin position="34"/>
        <end position="130"/>
    </location>
</feature>
<organism evidence="14 15">
    <name type="scientific">Rhizobium loti</name>
    <name type="common">Mesorhizobium loti</name>
    <dbReference type="NCBI Taxonomy" id="381"/>
    <lineage>
        <taxon>Bacteria</taxon>
        <taxon>Pseudomonadati</taxon>
        <taxon>Pseudomonadota</taxon>
        <taxon>Alphaproteobacteria</taxon>
        <taxon>Hyphomicrobiales</taxon>
        <taxon>Phyllobacteriaceae</taxon>
        <taxon>Mesorhizobium</taxon>
    </lineage>
</organism>
<evidence type="ECO:0000256" key="5">
    <source>
        <dbReference type="ARBA" id="ARBA00022692"/>
    </source>
</evidence>
<evidence type="ECO:0000256" key="6">
    <source>
        <dbReference type="ARBA" id="ARBA00022989"/>
    </source>
</evidence>
<evidence type="ECO:0000313" key="15">
    <source>
        <dbReference type="Proteomes" id="UP000245631"/>
    </source>
</evidence>
<dbReference type="Pfam" id="PF00528">
    <property type="entry name" value="BPD_transp_1"/>
    <property type="match status" value="1"/>
</dbReference>
<dbReference type="PANTHER" id="PTHR30614:SF35">
    <property type="entry name" value="ABC TRANSPORTER PERMEASE PROTEIN"/>
    <property type="match status" value="1"/>
</dbReference>
<keyword evidence="5 11" id="KW-0812">Transmembrane</keyword>
<keyword evidence="10" id="KW-0804">Transcription</keyword>